<dbReference type="Gene3D" id="3.90.1150.10">
    <property type="entry name" value="Aspartate Aminotransferase, domain 1"/>
    <property type="match status" value="1"/>
</dbReference>
<dbReference type="GO" id="GO:0019264">
    <property type="term" value="P:glycine biosynthetic process from serine"/>
    <property type="evidence" value="ECO:0007669"/>
    <property type="project" value="TreeGrafter"/>
</dbReference>
<name>T0YM16_9ZZZZ</name>
<dbReference type="GO" id="GO:0032259">
    <property type="term" value="P:methylation"/>
    <property type="evidence" value="ECO:0007669"/>
    <property type="project" value="UniProtKB-KW"/>
</dbReference>
<dbReference type="GO" id="GO:0004372">
    <property type="term" value="F:glycine hydroxymethyltransferase activity"/>
    <property type="evidence" value="ECO:0007669"/>
    <property type="project" value="TreeGrafter"/>
</dbReference>
<keyword evidence="4" id="KW-0808">Transferase</keyword>
<dbReference type="InterPro" id="IPR015424">
    <property type="entry name" value="PyrdxlP-dep_Trfase"/>
</dbReference>
<reference evidence="4" key="2">
    <citation type="journal article" date="2014" name="ISME J.">
        <title>Microbial stratification in low pH oxic and suboxic macroscopic growths along an acid mine drainage.</title>
        <authorList>
            <person name="Mendez-Garcia C."/>
            <person name="Mesa V."/>
            <person name="Sprenger R.R."/>
            <person name="Richter M."/>
            <person name="Diez M.S."/>
            <person name="Solano J."/>
            <person name="Bargiela R."/>
            <person name="Golyshina O.V."/>
            <person name="Manteca A."/>
            <person name="Ramos J.L."/>
            <person name="Gallego J.R."/>
            <person name="Llorente I."/>
            <person name="Martins Dos Santos V.A."/>
            <person name="Jensen O.N."/>
            <person name="Pelaez A.I."/>
            <person name="Sanchez J."/>
            <person name="Ferrer M."/>
        </authorList>
    </citation>
    <scope>NUCLEOTIDE SEQUENCE</scope>
</reference>
<sequence length="391" mass="43082">MNALPGPRENERTLARLVRAHDRWRGRDVLNLLPSENAVSPTARKYLSSDLAGRYTLPLETEWHGERIDNSYTGTRYTDEIEQLGNASAARLFHGRYATVRPLSGHIAALSALVPLLPMKSRILAIEPKEGGYDGYAPGYIPALFGYTVRPLPASGPGFTVDAALAVETIERERPDAVILGQSFFLFPYPLREIAQAAHARNALVFYDASHVLGLVAGGEFQDPLREGADVLFGSTHKSFPGPQGGILVTDREDLFRQMDPALVWRIFDNAHWNRIAGVTQTLLEMERVGPEYARTIVRNSQALGGALSERGIPLIAEAQGFSRSHQLHIDPERLRAAHGLGPAALARRLERQRLLIDLVGRIGTAEATRLGLTPEEMPRLAELFVRGGIR</sequence>
<dbReference type="SUPFAM" id="SSF53383">
    <property type="entry name" value="PLP-dependent transferases"/>
    <property type="match status" value="1"/>
</dbReference>
<dbReference type="GO" id="GO:0046653">
    <property type="term" value="P:tetrahydrofolate metabolic process"/>
    <property type="evidence" value="ECO:0007669"/>
    <property type="project" value="TreeGrafter"/>
</dbReference>
<evidence type="ECO:0000259" key="3">
    <source>
        <dbReference type="Pfam" id="PF00464"/>
    </source>
</evidence>
<proteinExistence type="predicted"/>
<accession>T0YM16</accession>
<feature type="domain" description="Serine hydroxymethyltransferase-like" evidence="3">
    <location>
        <begin position="21"/>
        <end position="318"/>
    </location>
</feature>
<dbReference type="GO" id="GO:0005737">
    <property type="term" value="C:cytoplasm"/>
    <property type="evidence" value="ECO:0007669"/>
    <property type="project" value="TreeGrafter"/>
</dbReference>
<feature type="non-terminal residue" evidence="4">
    <location>
        <position position="391"/>
    </location>
</feature>
<dbReference type="AlphaFoldDB" id="T0YM16"/>
<dbReference type="InterPro" id="IPR015422">
    <property type="entry name" value="PyrdxlP-dep_Trfase_small"/>
</dbReference>
<dbReference type="PANTHER" id="PTHR11680">
    <property type="entry name" value="SERINE HYDROXYMETHYLTRANSFERASE"/>
    <property type="match status" value="1"/>
</dbReference>
<dbReference type="InterPro" id="IPR015421">
    <property type="entry name" value="PyrdxlP-dep_Trfase_major"/>
</dbReference>
<dbReference type="PANTHER" id="PTHR11680:SF35">
    <property type="entry name" value="SERINE HYDROXYMETHYLTRANSFERASE 1"/>
    <property type="match status" value="1"/>
</dbReference>
<protein>
    <submittedName>
        <fullName evidence="4">Serine hydroxymethyltransferase</fullName>
    </submittedName>
</protein>
<dbReference type="InterPro" id="IPR049943">
    <property type="entry name" value="Ser_HO-MeTrfase-like"/>
</dbReference>
<evidence type="ECO:0000256" key="2">
    <source>
        <dbReference type="ARBA" id="ARBA00022898"/>
    </source>
</evidence>
<organism evidence="4">
    <name type="scientific">mine drainage metagenome</name>
    <dbReference type="NCBI Taxonomy" id="410659"/>
    <lineage>
        <taxon>unclassified sequences</taxon>
        <taxon>metagenomes</taxon>
        <taxon>ecological metagenomes</taxon>
    </lineage>
</organism>
<comment type="cofactor">
    <cofactor evidence="1">
        <name>pyridoxal 5'-phosphate</name>
        <dbReference type="ChEBI" id="CHEBI:597326"/>
    </cofactor>
</comment>
<evidence type="ECO:0000256" key="1">
    <source>
        <dbReference type="ARBA" id="ARBA00001933"/>
    </source>
</evidence>
<evidence type="ECO:0000313" key="4">
    <source>
        <dbReference type="EMBL" id="EQD36481.1"/>
    </source>
</evidence>
<dbReference type="Gene3D" id="3.40.640.10">
    <property type="entry name" value="Type I PLP-dependent aspartate aminotransferase-like (Major domain)"/>
    <property type="match status" value="1"/>
</dbReference>
<keyword evidence="2" id="KW-0663">Pyridoxal phosphate</keyword>
<dbReference type="GO" id="GO:0008168">
    <property type="term" value="F:methyltransferase activity"/>
    <property type="evidence" value="ECO:0007669"/>
    <property type="project" value="UniProtKB-KW"/>
</dbReference>
<dbReference type="GO" id="GO:0030170">
    <property type="term" value="F:pyridoxal phosphate binding"/>
    <property type="evidence" value="ECO:0007669"/>
    <property type="project" value="TreeGrafter"/>
</dbReference>
<comment type="caution">
    <text evidence="4">The sequence shown here is derived from an EMBL/GenBank/DDBJ whole genome shotgun (WGS) entry which is preliminary data.</text>
</comment>
<gene>
    <name evidence="4" type="ORF">B1B_16500</name>
</gene>
<dbReference type="Pfam" id="PF00464">
    <property type="entry name" value="SHMT"/>
    <property type="match status" value="1"/>
</dbReference>
<reference evidence="4" key="1">
    <citation type="submission" date="2013-08" db="EMBL/GenBank/DDBJ databases">
        <authorList>
            <person name="Mendez C."/>
            <person name="Richter M."/>
            <person name="Ferrer M."/>
            <person name="Sanchez J."/>
        </authorList>
    </citation>
    <scope>NUCLEOTIDE SEQUENCE</scope>
</reference>
<dbReference type="InterPro" id="IPR039429">
    <property type="entry name" value="SHMT-like_dom"/>
</dbReference>
<dbReference type="EMBL" id="AUZY01010976">
    <property type="protein sequence ID" value="EQD36481.1"/>
    <property type="molecule type" value="Genomic_DNA"/>
</dbReference>
<keyword evidence="4" id="KW-0489">Methyltransferase</keyword>